<proteinExistence type="predicted"/>
<dbReference type="RefSeq" id="WP_289365286.1">
    <property type="nucleotide sequence ID" value="NZ_JAUCBP010000007.1"/>
</dbReference>
<protein>
    <submittedName>
        <fullName evidence="2">Metal-dependent hydrolase</fullName>
    </submittedName>
</protein>
<evidence type="ECO:0000313" key="2">
    <source>
        <dbReference type="EMBL" id="MDM7860989.1"/>
    </source>
</evidence>
<feature type="transmembrane region" description="Helical" evidence="1">
    <location>
        <begin position="54"/>
        <end position="75"/>
    </location>
</feature>
<keyword evidence="1" id="KW-1133">Transmembrane helix</keyword>
<comment type="caution">
    <text evidence="2">The sequence shown here is derived from an EMBL/GenBank/DDBJ whole genome shotgun (WGS) entry which is preliminary data.</text>
</comment>
<evidence type="ECO:0000256" key="1">
    <source>
        <dbReference type="SAM" id="Phobius"/>
    </source>
</evidence>
<keyword evidence="2" id="KW-0378">Hydrolase</keyword>
<reference evidence="2 3" key="1">
    <citation type="submission" date="2023-06" db="EMBL/GenBank/DDBJ databases">
        <title>Alteromonas sp. ASW11-36 isolated from intertidal sand.</title>
        <authorList>
            <person name="Li Y."/>
        </authorList>
    </citation>
    <scope>NUCLEOTIDE SEQUENCE [LARGE SCALE GENOMIC DNA]</scope>
    <source>
        <strain evidence="2 3">ASW11-36</strain>
    </source>
</reference>
<dbReference type="GO" id="GO:0016787">
    <property type="term" value="F:hydrolase activity"/>
    <property type="evidence" value="ECO:0007669"/>
    <property type="project" value="UniProtKB-KW"/>
</dbReference>
<organism evidence="2 3">
    <name type="scientific">Alteromonas arenosi</name>
    <dbReference type="NCBI Taxonomy" id="3055817"/>
    <lineage>
        <taxon>Bacteria</taxon>
        <taxon>Pseudomonadati</taxon>
        <taxon>Pseudomonadota</taxon>
        <taxon>Gammaproteobacteria</taxon>
        <taxon>Alteromonadales</taxon>
        <taxon>Alteromonadaceae</taxon>
        <taxon>Alteromonas/Salinimonas group</taxon>
        <taxon>Alteromonas</taxon>
    </lineage>
</organism>
<dbReference type="PANTHER" id="PTHR40031:SF1">
    <property type="entry name" value="MEMBRANE-BOUND METAL-DEPENDENT HYDROLASE"/>
    <property type="match status" value="1"/>
</dbReference>
<dbReference type="EMBL" id="JAUCBP010000007">
    <property type="protein sequence ID" value="MDM7860989.1"/>
    <property type="molecule type" value="Genomic_DNA"/>
</dbReference>
<feature type="transmembrane region" description="Helical" evidence="1">
    <location>
        <begin position="124"/>
        <end position="149"/>
    </location>
</feature>
<accession>A0ABT7SYA3</accession>
<feature type="transmembrane region" description="Helical" evidence="1">
    <location>
        <begin position="161"/>
        <end position="181"/>
    </location>
</feature>
<sequence>MDSVSQLVLGSAVGYAVLGRKMGVKAAVYGAAFGTLPDLDVFLSYGDPVKDFTYHRSFTHSIVMQLLIAPAFAWGLQKLHKLRETTFNEWFWLVFAVLSTHAILDSFTVYGTQLLWPFTEYPFGISSLFIIDPAYTLPLLFSFIVVLLPPLNPARKRSINHYALAISCGYMLWSLAAKWHIDGLVDDALTKRGIDNSLSVSTPAPFNTFLWRSVVVEQNHYYEIYASVFDSVDDVSIYQYQTQPELIAPLQDEWHVQRLQWFTKGLYAVRAEGNNVHITDLRMGIEGSYVFDFVVGEQKALAVIPSAPEQKAVRPDINQAGLLWDRILDPNVDLSRCAREQLC</sequence>
<dbReference type="Proteomes" id="UP001234343">
    <property type="component" value="Unassembled WGS sequence"/>
</dbReference>
<dbReference type="Pfam" id="PF04307">
    <property type="entry name" value="YdjM"/>
    <property type="match status" value="1"/>
</dbReference>
<gene>
    <name evidence="2" type="ORF">QTP81_10305</name>
</gene>
<dbReference type="PANTHER" id="PTHR40031">
    <property type="entry name" value="HYPOTHETICAL MEMBRANE SPANNING PROTEIN"/>
    <property type="match status" value="1"/>
</dbReference>
<keyword evidence="3" id="KW-1185">Reference proteome</keyword>
<dbReference type="InterPro" id="IPR053170">
    <property type="entry name" value="Transcription_regulator"/>
</dbReference>
<evidence type="ECO:0000313" key="3">
    <source>
        <dbReference type="Proteomes" id="UP001234343"/>
    </source>
</evidence>
<name>A0ABT7SYA3_9ALTE</name>
<dbReference type="InterPro" id="IPR007404">
    <property type="entry name" value="YdjM-like"/>
</dbReference>
<keyword evidence="1" id="KW-0472">Membrane</keyword>
<keyword evidence="1" id="KW-0812">Transmembrane</keyword>
<feature type="transmembrane region" description="Helical" evidence="1">
    <location>
        <begin position="87"/>
        <end position="104"/>
    </location>
</feature>